<comment type="caution">
    <text evidence="7">The sequence shown here is derived from an EMBL/GenBank/DDBJ whole genome shotgun (WGS) entry which is preliminary data.</text>
</comment>
<dbReference type="UniPathway" id="UPA00704">
    <property type="reaction ID" value="UER00716"/>
</dbReference>
<dbReference type="PANTHER" id="PTHR39340:SF1">
    <property type="entry name" value="SULFOFRUCTOSEPHOSPHATE ALDOLASE"/>
    <property type="match status" value="1"/>
</dbReference>
<dbReference type="NCBIfam" id="NF003180">
    <property type="entry name" value="PRK04161.1"/>
    <property type="match status" value="1"/>
</dbReference>
<dbReference type="InterPro" id="IPR013785">
    <property type="entry name" value="Aldolase_TIM"/>
</dbReference>
<sequence>MTIKNKEVSMSKLQLSPNKVACLQKLSDENGIISALAFDQRGALKRLMAQYQTEEPTVAQMEELKVLVADELTKYASSMLLDPEYGLPATKALDANAGLLLAYEKTGYDTTSTKRLPDCLDVWSAKRIKEQGADAVKFLLYYDVDSSDELNQEKQAYIERIGSECVAEDIPFFLEILAYDEKIADAGSAEYAKVKPHKVIGAMKVFSDPSFNIDVLKVEVPVNVNYVEGFGDGEIVHTREEAAAFFKAQDEATNLPYIYLSAGVSAKLFQETLVFAHESGANFNGVLCGRATWAGSVEAYIKDGEAAAREWLRTTGFENIDELNKVLQTTATSWKERVEA</sequence>
<proteinExistence type="inferred from homology"/>
<accession>E0PNE2</accession>
<dbReference type="PANTHER" id="PTHR39340">
    <property type="entry name" value="SULFOFRUCTOSEPHOSPHATE ALDOLASE"/>
    <property type="match status" value="1"/>
</dbReference>
<evidence type="ECO:0000256" key="6">
    <source>
        <dbReference type="HAMAP-Rule" id="MF_00734"/>
    </source>
</evidence>
<evidence type="ECO:0000313" key="7">
    <source>
        <dbReference type="EMBL" id="EFM32392.1"/>
    </source>
</evidence>
<dbReference type="GO" id="GO:0019512">
    <property type="term" value="P:lactose catabolic process via tagatose-6-phosphate"/>
    <property type="evidence" value="ECO:0007669"/>
    <property type="project" value="UniProtKB-UniRule"/>
</dbReference>
<dbReference type="EMBL" id="AEEN01000007">
    <property type="protein sequence ID" value="EFM32392.1"/>
    <property type="molecule type" value="Genomic_DNA"/>
</dbReference>
<comment type="pathway">
    <text evidence="2 6">Carbohydrate metabolism; D-tagatose 6-phosphate degradation; D-glyceraldehyde 3-phosphate and glycerone phosphate from D-tagatose 6-phosphate: step 2/2.</text>
</comment>
<dbReference type="Pfam" id="PF01791">
    <property type="entry name" value="DeoC"/>
    <property type="match status" value="1"/>
</dbReference>
<dbReference type="SUPFAM" id="SSF51569">
    <property type="entry name" value="Aldolase"/>
    <property type="match status" value="1"/>
</dbReference>
<evidence type="ECO:0000256" key="3">
    <source>
        <dbReference type="ARBA" id="ARBA00008679"/>
    </source>
</evidence>
<dbReference type="eggNOG" id="COG3684">
    <property type="taxonomic scope" value="Bacteria"/>
</dbReference>
<evidence type="ECO:0000256" key="4">
    <source>
        <dbReference type="ARBA" id="ARBA00022736"/>
    </source>
</evidence>
<comment type="catalytic activity">
    <reaction evidence="1 6">
        <text>D-tagatofuranose 1,6-bisphosphate = D-glyceraldehyde 3-phosphate + dihydroxyacetone phosphate</text>
        <dbReference type="Rhea" id="RHEA:22948"/>
        <dbReference type="ChEBI" id="CHEBI:57642"/>
        <dbReference type="ChEBI" id="CHEBI:58694"/>
        <dbReference type="ChEBI" id="CHEBI:59776"/>
        <dbReference type="EC" id="4.1.2.40"/>
    </reaction>
</comment>
<protein>
    <recommendedName>
        <fullName evidence="6">Tagatose 1,6-diphosphate aldolase</fullName>
        <ecNumber evidence="6">4.1.2.40</ecNumber>
    </recommendedName>
    <alternativeName>
        <fullName evidence="6">D-tagatose-1,6-bisphosphate aldolase</fullName>
    </alternativeName>
    <alternativeName>
        <fullName evidence="6">Tagatose-bisphosphate aldolase</fullName>
    </alternativeName>
</protein>
<keyword evidence="4 6" id="KW-0423">Lactose metabolism</keyword>
<gene>
    <name evidence="6 7" type="primary">lacD</name>
    <name evidence="7" type="ORF">HMPREF8571_0059</name>
</gene>
<evidence type="ECO:0000256" key="1">
    <source>
        <dbReference type="ARBA" id="ARBA00000567"/>
    </source>
</evidence>
<dbReference type="GO" id="GO:0061595">
    <property type="term" value="F:6-deoxy-6-sulfofructose-1-phosphate aldolase activity"/>
    <property type="evidence" value="ECO:0007669"/>
    <property type="project" value="TreeGrafter"/>
</dbReference>
<organism evidence="7 8">
    <name type="scientific">Streptococcus mitis ATCC 6249</name>
    <dbReference type="NCBI Taxonomy" id="864567"/>
    <lineage>
        <taxon>Bacteria</taxon>
        <taxon>Bacillati</taxon>
        <taxon>Bacillota</taxon>
        <taxon>Bacilli</taxon>
        <taxon>Lactobacillales</taxon>
        <taxon>Streptococcaceae</taxon>
        <taxon>Streptococcus</taxon>
        <taxon>Streptococcus mitis group</taxon>
    </lineage>
</organism>
<dbReference type="GO" id="GO:0009024">
    <property type="term" value="F:tagatose-6-phosphate kinase activity"/>
    <property type="evidence" value="ECO:0007669"/>
    <property type="project" value="InterPro"/>
</dbReference>
<dbReference type="InterPro" id="IPR050552">
    <property type="entry name" value="LacD_aldolase"/>
</dbReference>
<dbReference type="HOGENOM" id="CLU_058971_0_1_9"/>
<reference evidence="7 8" key="1">
    <citation type="submission" date="2010-07" db="EMBL/GenBank/DDBJ databases">
        <authorList>
            <person name="Muzny D."/>
            <person name="Qin X."/>
            <person name="Deng J."/>
            <person name="Jiang H."/>
            <person name="Liu Y."/>
            <person name="Qu J."/>
            <person name="Song X.-Z."/>
            <person name="Zhang L."/>
            <person name="Thornton R."/>
            <person name="Coyle M."/>
            <person name="Francisco L."/>
            <person name="Jackson L."/>
            <person name="Javaid M."/>
            <person name="Korchina V."/>
            <person name="Kovar C."/>
            <person name="Mata R."/>
            <person name="Mathew T."/>
            <person name="Ngo R."/>
            <person name="Nguyen L."/>
            <person name="Nguyen N."/>
            <person name="Okwuonu G."/>
            <person name="Ongeri F."/>
            <person name="Pham C."/>
            <person name="Simmons D."/>
            <person name="Wilczek-Boney K."/>
            <person name="Hale W."/>
            <person name="Jakkamsetti A."/>
            <person name="Pham P."/>
            <person name="Ruth R."/>
            <person name="San Lucas F."/>
            <person name="Warren J."/>
            <person name="Zhang J."/>
            <person name="Zhao Z."/>
            <person name="Zhou C."/>
            <person name="Zhu D."/>
            <person name="Lee S."/>
            <person name="Bess C."/>
            <person name="Blankenburg K."/>
            <person name="Forbes L."/>
            <person name="Fu Q."/>
            <person name="Gubbala S."/>
            <person name="Hirani K."/>
            <person name="Jayaseelan J.C."/>
            <person name="Lara F."/>
            <person name="Munidasa M."/>
            <person name="Palculict T."/>
            <person name="Patil S."/>
            <person name="Pu L.-L."/>
            <person name="Saada N."/>
            <person name="Tang L."/>
            <person name="Weissenberger G."/>
            <person name="Zhu Y."/>
            <person name="Hemphill L."/>
            <person name="Shang Y."/>
            <person name="Youmans B."/>
            <person name="Ayvaz T."/>
            <person name="Ross M."/>
            <person name="Santibanez J."/>
            <person name="Aqrawi P."/>
            <person name="Gross S."/>
            <person name="Joshi V."/>
            <person name="Fowler G."/>
            <person name="Nazareth L."/>
            <person name="Reid J."/>
            <person name="Worley K."/>
            <person name="Petrosino J."/>
            <person name="Highlander S."/>
            <person name="Gibbs R."/>
        </authorList>
    </citation>
    <scope>NUCLEOTIDE SEQUENCE [LARGE SCALE GENOMIC DNA]</scope>
    <source>
        <strain evidence="7 8">ATCC 6249</strain>
    </source>
</reference>
<dbReference type="AlphaFoldDB" id="E0PNE2"/>
<evidence type="ECO:0000256" key="5">
    <source>
        <dbReference type="ARBA" id="ARBA00023239"/>
    </source>
</evidence>
<dbReference type="Gene3D" id="3.20.20.70">
    <property type="entry name" value="Aldolase class I"/>
    <property type="match status" value="1"/>
</dbReference>
<dbReference type="EC" id="4.1.2.40" evidence="6"/>
<comment type="similarity">
    <text evidence="3 6">Belongs to the aldolase LacD family.</text>
</comment>
<dbReference type="GO" id="GO:2001059">
    <property type="term" value="P:D-tagatose 6-phosphate catabolic process"/>
    <property type="evidence" value="ECO:0007669"/>
    <property type="project" value="UniProtKB-UniRule"/>
</dbReference>
<dbReference type="FunFam" id="3.20.20.70:FF:000137">
    <property type="entry name" value="Tagatose 1,6-diphosphate aldolase 2"/>
    <property type="match status" value="1"/>
</dbReference>
<dbReference type="SMART" id="SM01133">
    <property type="entry name" value="DeoC"/>
    <property type="match status" value="1"/>
</dbReference>
<dbReference type="Proteomes" id="UP000003823">
    <property type="component" value="Unassembled WGS sequence"/>
</dbReference>
<name>E0PNE2_STRMT</name>
<dbReference type="NCBIfam" id="TIGR01232">
    <property type="entry name" value="lacD"/>
    <property type="match status" value="1"/>
</dbReference>
<dbReference type="GO" id="GO:1902777">
    <property type="term" value="P:6-sulfoquinovose(1-) catabolic process"/>
    <property type="evidence" value="ECO:0007669"/>
    <property type="project" value="TreeGrafter"/>
</dbReference>
<dbReference type="NCBIfam" id="NF009498">
    <property type="entry name" value="PRK12858.1"/>
    <property type="match status" value="1"/>
</dbReference>
<dbReference type="GO" id="GO:0009025">
    <property type="term" value="F:tagatose-bisphosphate aldolase activity"/>
    <property type="evidence" value="ECO:0007669"/>
    <property type="project" value="UniProtKB-UniRule"/>
</dbReference>
<dbReference type="InterPro" id="IPR002915">
    <property type="entry name" value="DeoC/FbaB/LacD_aldolase"/>
</dbReference>
<evidence type="ECO:0000256" key="2">
    <source>
        <dbReference type="ARBA" id="ARBA00005191"/>
    </source>
</evidence>
<dbReference type="InterPro" id="IPR005927">
    <property type="entry name" value="Tag_1.6-dipho_adolase"/>
</dbReference>
<keyword evidence="5 6" id="KW-0456">Lyase</keyword>
<evidence type="ECO:0000313" key="8">
    <source>
        <dbReference type="Proteomes" id="UP000003823"/>
    </source>
</evidence>
<dbReference type="HAMAP" id="MF_00734">
    <property type="entry name" value="LacD"/>
    <property type="match status" value="1"/>
</dbReference>
<dbReference type="NCBIfam" id="NF009065">
    <property type="entry name" value="PRK12399.1"/>
    <property type="match status" value="1"/>
</dbReference>